<dbReference type="KEGG" id="tli:Tlie_1697"/>
<dbReference type="STRING" id="580340.Tlie_1697"/>
<dbReference type="Proteomes" id="UP000005868">
    <property type="component" value="Chromosome"/>
</dbReference>
<evidence type="ECO:0008006" key="3">
    <source>
        <dbReference type="Google" id="ProtNLM"/>
    </source>
</evidence>
<evidence type="ECO:0000313" key="2">
    <source>
        <dbReference type="Proteomes" id="UP000005868"/>
    </source>
</evidence>
<dbReference type="AlphaFoldDB" id="G7V888"/>
<dbReference type="HOGENOM" id="CLU_2286677_0_0_0"/>
<keyword evidence="2" id="KW-1185">Reference proteome</keyword>
<dbReference type="OrthoDB" id="3712030at2"/>
<name>G7V888_THELD</name>
<accession>G7V888</accession>
<proteinExistence type="predicted"/>
<protein>
    <recommendedName>
        <fullName evidence="3">2-amino-4-ketopentanoate thiolase</fullName>
    </recommendedName>
</protein>
<dbReference type="InterPro" id="IPR047755">
    <property type="entry name" value="OrtA"/>
</dbReference>
<organism evidence="1 2">
    <name type="scientific">Thermovirga lienii (strain ATCC BAA-1197 / DSM 17291 / Cas60314)</name>
    <dbReference type="NCBI Taxonomy" id="580340"/>
    <lineage>
        <taxon>Bacteria</taxon>
        <taxon>Thermotogati</taxon>
        <taxon>Synergistota</taxon>
        <taxon>Synergistia</taxon>
        <taxon>Synergistales</taxon>
        <taxon>Thermovirgaceae</taxon>
        <taxon>Thermovirga</taxon>
    </lineage>
</organism>
<dbReference type="NCBIfam" id="NF040739">
    <property type="entry name" value="ornith_OrtA"/>
    <property type="match status" value="1"/>
</dbReference>
<reference evidence="2" key="1">
    <citation type="submission" date="2011-10" db="EMBL/GenBank/DDBJ databases">
        <title>The complete genome of chromosome of Thermovirga lienii DSM 17291.</title>
        <authorList>
            <consortium name="US DOE Joint Genome Institute (JGI-PGF)"/>
            <person name="Lucas S."/>
            <person name="Copeland A."/>
            <person name="Lapidus A."/>
            <person name="Glavina del Rio T."/>
            <person name="Dalin E."/>
            <person name="Tice H."/>
            <person name="Bruce D."/>
            <person name="Goodwin L."/>
            <person name="Pitluck S."/>
            <person name="Peters L."/>
            <person name="Mikhailova N."/>
            <person name="Saunders E."/>
            <person name="Kyrpides N."/>
            <person name="Mavromatis K."/>
            <person name="Ivanova N."/>
            <person name="Last F.I."/>
            <person name="Brettin T."/>
            <person name="Detter J.C."/>
            <person name="Han C."/>
            <person name="Larimer F."/>
            <person name="Land M."/>
            <person name="Hauser L."/>
            <person name="Markowitz V."/>
            <person name="Cheng J.-F."/>
            <person name="Hugenholtz P."/>
            <person name="Woyke T."/>
            <person name="Wu D."/>
            <person name="Spring S."/>
            <person name="Schroeder M."/>
            <person name="Brambilla E.-M."/>
            <person name="Klenk H.-P."/>
            <person name="Eisen J.A."/>
        </authorList>
    </citation>
    <scope>NUCLEOTIDE SEQUENCE [LARGE SCALE GENOMIC DNA]</scope>
    <source>
        <strain evidence="2">ATCC BAA-1197 / DSM 17291 / Cas60314</strain>
    </source>
</reference>
<sequence length="103" mass="11061">MPDKAQKGDWVQIHKIVLPAGERAPQVPEDTAQVPLEMKVKGTLLDQEASLGDTVSIRTAVGRVLEGTLVAINPSYDISYGPPPAELRSVGEELRKILKGGDC</sequence>
<evidence type="ECO:0000313" key="1">
    <source>
        <dbReference type="EMBL" id="AER67419.1"/>
    </source>
</evidence>
<dbReference type="EMBL" id="CP003096">
    <property type="protein sequence ID" value="AER67419.1"/>
    <property type="molecule type" value="Genomic_DNA"/>
</dbReference>
<dbReference type="Pfam" id="PF22010">
    <property type="entry name" value="OrtA"/>
    <property type="match status" value="1"/>
</dbReference>
<dbReference type="eggNOG" id="ENOG503315M">
    <property type="taxonomic scope" value="Bacteria"/>
</dbReference>
<gene>
    <name evidence="1" type="ordered locus">Tlie_1697</name>
</gene>
<reference evidence="1 2" key="2">
    <citation type="journal article" date="2012" name="Stand. Genomic Sci.">
        <title>Genome sequence of the moderately thermophilic, amino-acid-degrading and sulfur-reducing bacterium Thermovirga lienii type strain (Cas60314(T)).</title>
        <authorList>
            <person name="Goker M."/>
            <person name="Saunders E."/>
            <person name="Lapidus A."/>
            <person name="Nolan M."/>
            <person name="Lucas S."/>
            <person name="Hammon N."/>
            <person name="Deshpande S."/>
            <person name="Cheng J.F."/>
            <person name="Han C."/>
            <person name="Tapia R."/>
            <person name="Goodwin L.A."/>
            <person name="Pitluck S."/>
            <person name="Liolios K."/>
            <person name="Mavromatis K."/>
            <person name="Pagani I."/>
            <person name="Ivanova N."/>
            <person name="Mikhailova N."/>
            <person name="Pati A."/>
            <person name="Chen A."/>
            <person name="Palaniappan K."/>
            <person name="Land M."/>
            <person name="Chang Y.J."/>
            <person name="Jeffries C.D."/>
            <person name="Brambilla E.M."/>
            <person name="Rohde M."/>
            <person name="Spring S."/>
            <person name="Detter J.C."/>
            <person name="Woyke T."/>
            <person name="Bristow J."/>
            <person name="Eisen J.A."/>
            <person name="Markowitz V."/>
            <person name="Hugenholtz P."/>
            <person name="Kyrpides N.C."/>
            <person name="Klenk H.P."/>
        </authorList>
    </citation>
    <scope>NUCLEOTIDE SEQUENCE [LARGE SCALE GENOMIC DNA]</scope>
    <source>
        <strain evidence="2">ATCC BAA-1197 / DSM 17291 / Cas60314</strain>
    </source>
</reference>